<evidence type="ECO:0000259" key="6">
    <source>
        <dbReference type="PROSITE" id="PS51012"/>
    </source>
</evidence>
<dbReference type="PIRSF" id="PIRSF006648">
    <property type="entry name" value="DrrB"/>
    <property type="match status" value="1"/>
</dbReference>
<feature type="transmembrane region" description="Helical" evidence="5">
    <location>
        <begin position="167"/>
        <end position="188"/>
    </location>
</feature>
<dbReference type="Pfam" id="PF01061">
    <property type="entry name" value="ABC2_membrane"/>
    <property type="match status" value="1"/>
</dbReference>
<comment type="similarity">
    <text evidence="5">Belongs to the ABC-2 integral membrane protein family.</text>
</comment>
<evidence type="ECO:0000313" key="7">
    <source>
        <dbReference type="EMBL" id="MBU9711537.1"/>
    </source>
</evidence>
<feature type="transmembrane region" description="Helical" evidence="5">
    <location>
        <begin position="200"/>
        <end position="220"/>
    </location>
</feature>
<feature type="transmembrane region" description="Helical" evidence="5">
    <location>
        <begin position="258"/>
        <end position="280"/>
    </location>
</feature>
<dbReference type="EMBL" id="JAHQCS010000076">
    <property type="protein sequence ID" value="MBU9711537.1"/>
    <property type="molecule type" value="Genomic_DNA"/>
</dbReference>
<evidence type="ECO:0000256" key="1">
    <source>
        <dbReference type="ARBA" id="ARBA00004141"/>
    </source>
</evidence>
<evidence type="ECO:0000256" key="2">
    <source>
        <dbReference type="ARBA" id="ARBA00022692"/>
    </source>
</evidence>
<accession>A0ABS6JCZ7</accession>
<sequence length="284" mass="31305">MNTSSTSSHTNQASSIDSVKLKQALLTRSRPKKANWFSNTMTFSWRALLKLKYIPEQLLDVTVFPIMFLLMFTYLFGGAIAGSTGDYLQFLLPGILVMTVITITMYTGMELNNDISKGIFDRFRSLPIWRPSVLVGALFVDAVRYSIASLIMIGLGLILGFRPDGGTIGVISAVGLLLLFSFSLSWIWTTLGLVLRSEKSLMGVSMMVLFPLTFISNVFVDPSTLPSWLQAFVDINPVSLLVTAVRGLMHGVATTEQIGVVIIASLLLILVFAPLTMFLYKNKN</sequence>
<protein>
    <recommendedName>
        <fullName evidence="5">Transport permease protein</fullName>
    </recommendedName>
</protein>
<dbReference type="PANTHER" id="PTHR43229:SF2">
    <property type="entry name" value="NODULATION PROTEIN J"/>
    <property type="match status" value="1"/>
</dbReference>
<dbReference type="PROSITE" id="PS51012">
    <property type="entry name" value="ABC_TM2"/>
    <property type="match status" value="1"/>
</dbReference>
<evidence type="ECO:0000256" key="4">
    <source>
        <dbReference type="ARBA" id="ARBA00023136"/>
    </source>
</evidence>
<proteinExistence type="inferred from homology"/>
<keyword evidence="4 5" id="KW-0472">Membrane</keyword>
<dbReference type="InterPro" id="IPR000412">
    <property type="entry name" value="ABC_2_transport"/>
</dbReference>
<keyword evidence="2 5" id="KW-0812">Transmembrane</keyword>
<dbReference type="Proteomes" id="UP000784880">
    <property type="component" value="Unassembled WGS sequence"/>
</dbReference>
<keyword evidence="5" id="KW-1003">Cell membrane</keyword>
<reference evidence="7 8" key="1">
    <citation type="submission" date="2021-06" db="EMBL/GenBank/DDBJ databases">
        <title>Bacillus sp. RD4P76, an endophyte from a halophyte.</title>
        <authorList>
            <person name="Sun J.-Q."/>
        </authorList>
    </citation>
    <scope>NUCLEOTIDE SEQUENCE [LARGE SCALE GENOMIC DNA]</scope>
    <source>
        <strain evidence="7 8">CGMCC 1.15917</strain>
    </source>
</reference>
<comment type="subcellular location">
    <subcellularLocation>
        <location evidence="5">Cell membrane</location>
        <topology evidence="5">Multi-pass membrane protein</topology>
    </subcellularLocation>
    <subcellularLocation>
        <location evidence="1">Membrane</location>
        <topology evidence="1">Multi-pass membrane protein</topology>
    </subcellularLocation>
</comment>
<dbReference type="InterPro" id="IPR013525">
    <property type="entry name" value="ABC2_TM"/>
</dbReference>
<dbReference type="InterPro" id="IPR047817">
    <property type="entry name" value="ABC2_TM_bact-type"/>
</dbReference>
<feature type="transmembrane region" description="Helical" evidence="5">
    <location>
        <begin position="128"/>
        <end position="161"/>
    </location>
</feature>
<dbReference type="PANTHER" id="PTHR43229">
    <property type="entry name" value="NODULATION PROTEIN J"/>
    <property type="match status" value="1"/>
</dbReference>
<feature type="transmembrane region" description="Helical" evidence="5">
    <location>
        <begin position="58"/>
        <end position="81"/>
    </location>
</feature>
<organism evidence="7 8">
    <name type="scientific">Evansella tamaricis</name>
    <dbReference type="NCBI Taxonomy" id="2069301"/>
    <lineage>
        <taxon>Bacteria</taxon>
        <taxon>Bacillati</taxon>
        <taxon>Bacillota</taxon>
        <taxon>Bacilli</taxon>
        <taxon>Bacillales</taxon>
        <taxon>Bacillaceae</taxon>
        <taxon>Evansella</taxon>
    </lineage>
</organism>
<keyword evidence="5" id="KW-0813">Transport</keyword>
<dbReference type="RefSeq" id="WP_217065468.1">
    <property type="nucleotide sequence ID" value="NZ_JAHQCS010000076.1"/>
</dbReference>
<dbReference type="InterPro" id="IPR051784">
    <property type="entry name" value="Nod_factor_ABC_transporter"/>
</dbReference>
<feature type="transmembrane region" description="Helical" evidence="5">
    <location>
        <begin position="87"/>
        <end position="107"/>
    </location>
</feature>
<gene>
    <name evidence="7" type="ORF">KS419_07300</name>
</gene>
<evidence type="ECO:0000256" key="3">
    <source>
        <dbReference type="ARBA" id="ARBA00022989"/>
    </source>
</evidence>
<evidence type="ECO:0000313" key="8">
    <source>
        <dbReference type="Proteomes" id="UP000784880"/>
    </source>
</evidence>
<keyword evidence="8" id="KW-1185">Reference proteome</keyword>
<keyword evidence="3 5" id="KW-1133">Transmembrane helix</keyword>
<comment type="caution">
    <text evidence="7">The sequence shown here is derived from an EMBL/GenBank/DDBJ whole genome shotgun (WGS) entry which is preliminary data.</text>
</comment>
<evidence type="ECO:0000256" key="5">
    <source>
        <dbReference type="RuleBase" id="RU361157"/>
    </source>
</evidence>
<name>A0ABS6JCZ7_9BACI</name>
<feature type="domain" description="ABC transmembrane type-2" evidence="6">
    <location>
        <begin position="56"/>
        <end position="283"/>
    </location>
</feature>